<gene>
    <name evidence="3" type="ORF">CUN51_05185</name>
</gene>
<proteinExistence type="predicted"/>
<evidence type="ECO:0000256" key="1">
    <source>
        <dbReference type="SAM" id="SignalP"/>
    </source>
</evidence>
<dbReference type="AlphaFoldDB" id="A0A2M8P140"/>
<comment type="caution">
    <text evidence="3">The sequence shown here is derived from an EMBL/GenBank/DDBJ whole genome shotgun (WGS) entry which is preliminary data.</text>
</comment>
<dbReference type="Gene3D" id="2.30.30.40">
    <property type="entry name" value="SH3 Domains"/>
    <property type="match status" value="1"/>
</dbReference>
<name>A0A2M8P140_9CHLR</name>
<evidence type="ECO:0000259" key="2">
    <source>
        <dbReference type="Pfam" id="PF08239"/>
    </source>
</evidence>
<feature type="chain" id="PRO_5014779783" description="SH3b domain-containing protein" evidence="1">
    <location>
        <begin position="27"/>
        <end position="330"/>
    </location>
</feature>
<feature type="domain" description="SH3b" evidence="2">
    <location>
        <begin position="265"/>
        <end position="313"/>
    </location>
</feature>
<protein>
    <recommendedName>
        <fullName evidence="2">SH3b domain-containing protein</fullName>
    </recommendedName>
</protein>
<evidence type="ECO:0000313" key="4">
    <source>
        <dbReference type="Proteomes" id="UP000228921"/>
    </source>
</evidence>
<dbReference type="InterPro" id="IPR003646">
    <property type="entry name" value="SH3-like_bac-type"/>
</dbReference>
<reference evidence="3 4" key="1">
    <citation type="submission" date="2017-11" db="EMBL/GenBank/DDBJ databases">
        <title>Evolution of Phototrophy in the Chloroflexi Phylum Driven by Horizontal Gene Transfer.</title>
        <authorList>
            <person name="Ward L.M."/>
            <person name="Hemp J."/>
            <person name="Shih P.M."/>
            <person name="Mcglynn S.E."/>
            <person name="Fischer W."/>
        </authorList>
    </citation>
    <scope>NUCLEOTIDE SEQUENCE [LARGE SCALE GENOMIC DNA]</scope>
    <source>
        <strain evidence="3">CP2_2F</strain>
    </source>
</reference>
<accession>A0A2M8P140</accession>
<dbReference type="EMBL" id="PGTK01000004">
    <property type="protein sequence ID" value="PJF31260.1"/>
    <property type="molecule type" value="Genomic_DNA"/>
</dbReference>
<evidence type="ECO:0000313" key="3">
    <source>
        <dbReference type="EMBL" id="PJF31260.1"/>
    </source>
</evidence>
<dbReference type="Proteomes" id="UP000228921">
    <property type="component" value="Unassembled WGS sequence"/>
</dbReference>
<sequence length="330" mass="35661">MRIKQVLSLAVIAAILLVTLPPQGSAQALGVSAVRFGATCSDFSLMVAITGTNDDGGGFDRFRYQILDGNGKKLYQEDAVRQVGVTIGSQVINMSYDNDGVDGPPTANPIRLQIIDLDANGNPTALLKDETFNASCLPPAAAPVTITENFRPAPFLKAFFVGETQLFRAPGRDPMDLRIVPGKEHFAFYRSPDSQWIAIDVSGEQLMWVPVSVVSVDIGRLGVSPRRIDGSDPATAAALPQPTIAPSTGFPLLGQPFGTALVTTRLRLRSEPLLRAPLITTIPRNETVIVYARNTAGTFIRVQYRDLVGWVSTCCVSLIDTRLDLLPRLE</sequence>
<keyword evidence="1" id="KW-0732">Signal</keyword>
<feature type="signal peptide" evidence="1">
    <location>
        <begin position="1"/>
        <end position="26"/>
    </location>
</feature>
<dbReference type="Pfam" id="PF08239">
    <property type="entry name" value="SH3_3"/>
    <property type="match status" value="1"/>
</dbReference>
<organism evidence="3 4">
    <name type="scientific">Candidatus Thermofonsia Clade 1 bacterium</name>
    <dbReference type="NCBI Taxonomy" id="2364210"/>
    <lineage>
        <taxon>Bacteria</taxon>
        <taxon>Bacillati</taxon>
        <taxon>Chloroflexota</taxon>
        <taxon>Candidatus Thermofontia</taxon>
        <taxon>Candidatus Thermofonsia Clade 1</taxon>
    </lineage>
</organism>